<evidence type="ECO:0000259" key="2">
    <source>
        <dbReference type="Pfam" id="PF12172"/>
    </source>
</evidence>
<comment type="caution">
    <text evidence="3">The sequence shown here is derived from an EMBL/GenBank/DDBJ whole genome shotgun (WGS) entry which is preliminary data.</text>
</comment>
<dbReference type="RefSeq" id="WP_206044754.1">
    <property type="nucleotide sequence ID" value="NZ_AQQV01000001.1"/>
</dbReference>
<dbReference type="InterPro" id="IPR002878">
    <property type="entry name" value="ChsH2_C"/>
</dbReference>
<feature type="domain" description="ChsH2 C-terminal OB-fold" evidence="1">
    <location>
        <begin position="45"/>
        <end position="108"/>
    </location>
</feature>
<feature type="domain" description="ChsH2 rubredoxin-like zinc ribbon" evidence="2">
    <location>
        <begin position="8"/>
        <end position="43"/>
    </location>
</feature>
<name>A0A1Y1SGL7_9GAMM</name>
<dbReference type="Gene3D" id="6.10.30.10">
    <property type="match status" value="1"/>
</dbReference>
<dbReference type="Pfam" id="PF12172">
    <property type="entry name" value="zf-ChsH2"/>
    <property type="match status" value="1"/>
</dbReference>
<organism evidence="3 4">
    <name type="scientific">Oceanococcus atlanticus</name>
    <dbReference type="NCBI Taxonomy" id="1317117"/>
    <lineage>
        <taxon>Bacteria</taxon>
        <taxon>Pseudomonadati</taxon>
        <taxon>Pseudomonadota</taxon>
        <taxon>Gammaproteobacteria</taxon>
        <taxon>Chromatiales</taxon>
        <taxon>Oceanococcaceae</taxon>
        <taxon>Oceanococcus</taxon>
    </lineage>
</organism>
<dbReference type="InterPro" id="IPR012340">
    <property type="entry name" value="NA-bd_OB-fold"/>
</dbReference>
<reference evidence="3 4" key="1">
    <citation type="submission" date="2013-04" db="EMBL/GenBank/DDBJ databases">
        <title>Oceanococcus atlanticus 22II-S10r2 Genome Sequencing.</title>
        <authorList>
            <person name="Lai Q."/>
            <person name="Li G."/>
            <person name="Shao Z."/>
        </authorList>
    </citation>
    <scope>NUCLEOTIDE SEQUENCE [LARGE SCALE GENOMIC DNA]</scope>
    <source>
        <strain evidence="3 4">22II-S10r2</strain>
    </source>
</reference>
<evidence type="ECO:0000313" key="3">
    <source>
        <dbReference type="EMBL" id="ORE88530.1"/>
    </source>
</evidence>
<dbReference type="EMBL" id="AQQV01000001">
    <property type="protein sequence ID" value="ORE88530.1"/>
    <property type="molecule type" value="Genomic_DNA"/>
</dbReference>
<gene>
    <name evidence="3" type="ORF">ATO7_01605</name>
</gene>
<keyword evidence="4" id="KW-1185">Reference proteome</keyword>
<dbReference type="Proteomes" id="UP000192342">
    <property type="component" value="Unassembled WGS sequence"/>
</dbReference>
<evidence type="ECO:0000313" key="4">
    <source>
        <dbReference type="Proteomes" id="UP000192342"/>
    </source>
</evidence>
<proteinExistence type="predicted"/>
<accession>A0A1Y1SGL7</accession>
<dbReference type="PANTHER" id="PTHR34075">
    <property type="entry name" value="BLR3430 PROTEIN"/>
    <property type="match status" value="1"/>
</dbReference>
<sequence>MPDNKFFWDAAKEDRFVGQRCGDCGHYRFPLRPMCPKCHSLNTEEVELSGKAKVVSWIRPRHPMPFGFKALPTVVVVELEEGFRFVSNLEGIAFEDVTAGLEVEVAFVETMGKAKVPVFRPLGGGA</sequence>
<dbReference type="SUPFAM" id="SSF50249">
    <property type="entry name" value="Nucleic acid-binding proteins"/>
    <property type="match status" value="1"/>
</dbReference>
<dbReference type="STRING" id="1317117.ATO7_01605"/>
<dbReference type="AlphaFoldDB" id="A0A1Y1SGL7"/>
<dbReference type="InterPro" id="IPR052513">
    <property type="entry name" value="Thioester_dehydratase-like"/>
</dbReference>
<evidence type="ECO:0000259" key="1">
    <source>
        <dbReference type="Pfam" id="PF01796"/>
    </source>
</evidence>
<dbReference type="Pfam" id="PF01796">
    <property type="entry name" value="OB_ChsH2_C"/>
    <property type="match status" value="1"/>
</dbReference>
<protein>
    <recommendedName>
        <fullName evidence="5">Nucleic-acid-binding protein containing a Zn-ribbon</fullName>
    </recommendedName>
</protein>
<dbReference type="PANTHER" id="PTHR34075:SF5">
    <property type="entry name" value="BLR3430 PROTEIN"/>
    <property type="match status" value="1"/>
</dbReference>
<dbReference type="InterPro" id="IPR022002">
    <property type="entry name" value="ChsH2_Znr"/>
</dbReference>
<evidence type="ECO:0008006" key="5">
    <source>
        <dbReference type="Google" id="ProtNLM"/>
    </source>
</evidence>